<comment type="caution">
    <text evidence="1">The sequence shown here is derived from an EMBL/GenBank/DDBJ whole genome shotgun (WGS) entry which is preliminary data.</text>
</comment>
<organism evidence="1 2">
    <name type="scientific">Portunus trituberculatus</name>
    <name type="common">Swimming crab</name>
    <name type="synonym">Neptunus trituberculatus</name>
    <dbReference type="NCBI Taxonomy" id="210409"/>
    <lineage>
        <taxon>Eukaryota</taxon>
        <taxon>Metazoa</taxon>
        <taxon>Ecdysozoa</taxon>
        <taxon>Arthropoda</taxon>
        <taxon>Crustacea</taxon>
        <taxon>Multicrustacea</taxon>
        <taxon>Malacostraca</taxon>
        <taxon>Eumalacostraca</taxon>
        <taxon>Eucarida</taxon>
        <taxon>Decapoda</taxon>
        <taxon>Pleocyemata</taxon>
        <taxon>Brachyura</taxon>
        <taxon>Eubrachyura</taxon>
        <taxon>Portunoidea</taxon>
        <taxon>Portunidae</taxon>
        <taxon>Portuninae</taxon>
        <taxon>Portunus</taxon>
    </lineage>
</organism>
<dbReference type="EMBL" id="VSRR010007666">
    <property type="protein sequence ID" value="MPC47307.1"/>
    <property type="molecule type" value="Genomic_DNA"/>
</dbReference>
<evidence type="ECO:0000313" key="2">
    <source>
        <dbReference type="Proteomes" id="UP000324222"/>
    </source>
</evidence>
<dbReference type="AlphaFoldDB" id="A0A5B7FPM2"/>
<keyword evidence="2" id="KW-1185">Reference proteome</keyword>
<gene>
    <name evidence="1" type="ORF">E2C01_041050</name>
</gene>
<accession>A0A5B7FPM2</accession>
<reference evidence="1 2" key="1">
    <citation type="submission" date="2019-05" db="EMBL/GenBank/DDBJ databases">
        <title>Another draft genome of Portunus trituberculatus and its Hox gene families provides insights of decapod evolution.</title>
        <authorList>
            <person name="Jeong J.-H."/>
            <person name="Song I."/>
            <person name="Kim S."/>
            <person name="Choi T."/>
            <person name="Kim D."/>
            <person name="Ryu S."/>
            <person name="Kim W."/>
        </authorList>
    </citation>
    <scope>NUCLEOTIDE SEQUENCE [LARGE SCALE GENOMIC DNA]</scope>
    <source>
        <tissue evidence="1">Muscle</tissue>
    </source>
</reference>
<evidence type="ECO:0000313" key="1">
    <source>
        <dbReference type="EMBL" id="MPC47307.1"/>
    </source>
</evidence>
<proteinExistence type="predicted"/>
<protein>
    <submittedName>
        <fullName evidence="1">Uncharacterized protein</fullName>
    </submittedName>
</protein>
<sequence length="73" mass="8121">MAWRTVAWARVTRAEVMVCGARWAPASHLPGGHMSHRHVTVDARMEDLVYLDRGYTIMSDSDDDCANSSGFPV</sequence>
<dbReference type="Proteomes" id="UP000324222">
    <property type="component" value="Unassembled WGS sequence"/>
</dbReference>
<name>A0A5B7FPM2_PORTR</name>